<evidence type="ECO:0000313" key="2">
    <source>
        <dbReference type="EMBL" id="GBP10594.1"/>
    </source>
</evidence>
<evidence type="ECO:0000313" key="3">
    <source>
        <dbReference type="Proteomes" id="UP000299102"/>
    </source>
</evidence>
<proteinExistence type="predicted"/>
<dbReference type="AlphaFoldDB" id="A0A4C1T8X9"/>
<sequence length="285" mass="31229">MNHRQVLTSFVSAEASSYAVRVPPNRDVCRTRSPACPVGAVDARWPRCVGATCAAPPRGGGGPRKLPIYLIGRAAICGMFAPRCFYAQRVKRLTFNWAGNSRHNNNKKERYWIISESVWDQNILNSILTTGEEANESLISATCKPLVTRLQVKQPVLVNVISSVAKVVSSPQPTHVSGKLMVQARRSEIERLKHQLRTTQLIGPAKRAVTASLLQHITSNADKLTLVVYRTSDVDEKRSKSLFKSDIVIMLKQPHLGANQGLDAPPPDARRGGGPRATHMPSEAG</sequence>
<reference evidence="2 3" key="1">
    <citation type="journal article" date="2019" name="Commun. Biol.">
        <title>The bagworm genome reveals a unique fibroin gene that provides high tensile strength.</title>
        <authorList>
            <person name="Kono N."/>
            <person name="Nakamura H."/>
            <person name="Ohtoshi R."/>
            <person name="Tomita M."/>
            <person name="Numata K."/>
            <person name="Arakawa K."/>
        </authorList>
    </citation>
    <scope>NUCLEOTIDE SEQUENCE [LARGE SCALE GENOMIC DNA]</scope>
</reference>
<accession>A0A4C1T8X9</accession>
<protein>
    <submittedName>
        <fullName evidence="2">Uncharacterized protein</fullName>
    </submittedName>
</protein>
<dbReference type="EMBL" id="BGZK01000041">
    <property type="protein sequence ID" value="GBP10594.1"/>
    <property type="molecule type" value="Genomic_DNA"/>
</dbReference>
<feature type="region of interest" description="Disordered" evidence="1">
    <location>
        <begin position="257"/>
        <end position="285"/>
    </location>
</feature>
<evidence type="ECO:0000256" key="1">
    <source>
        <dbReference type="SAM" id="MobiDB-lite"/>
    </source>
</evidence>
<dbReference type="Proteomes" id="UP000299102">
    <property type="component" value="Unassembled WGS sequence"/>
</dbReference>
<name>A0A4C1T8X9_EUMVA</name>
<keyword evidence="3" id="KW-1185">Reference proteome</keyword>
<organism evidence="2 3">
    <name type="scientific">Eumeta variegata</name>
    <name type="common">Bagworm moth</name>
    <name type="synonym">Eumeta japonica</name>
    <dbReference type="NCBI Taxonomy" id="151549"/>
    <lineage>
        <taxon>Eukaryota</taxon>
        <taxon>Metazoa</taxon>
        <taxon>Ecdysozoa</taxon>
        <taxon>Arthropoda</taxon>
        <taxon>Hexapoda</taxon>
        <taxon>Insecta</taxon>
        <taxon>Pterygota</taxon>
        <taxon>Neoptera</taxon>
        <taxon>Endopterygota</taxon>
        <taxon>Lepidoptera</taxon>
        <taxon>Glossata</taxon>
        <taxon>Ditrysia</taxon>
        <taxon>Tineoidea</taxon>
        <taxon>Psychidae</taxon>
        <taxon>Oiketicinae</taxon>
        <taxon>Eumeta</taxon>
    </lineage>
</organism>
<comment type="caution">
    <text evidence="2">The sequence shown here is derived from an EMBL/GenBank/DDBJ whole genome shotgun (WGS) entry which is preliminary data.</text>
</comment>
<gene>
    <name evidence="2" type="ORF">EVAR_76421_1</name>
</gene>